<dbReference type="InterPro" id="IPR036375">
    <property type="entry name" value="Hemopexin-like_dom_sf"/>
</dbReference>
<reference evidence="1 2" key="1">
    <citation type="submission" date="2019-03" db="EMBL/GenBank/DDBJ databases">
        <title>Draft genome sequence of humic substances-degrading Pseudomonas kribbensis CHA-19 from forest soil.</title>
        <authorList>
            <person name="Kim D."/>
        </authorList>
    </citation>
    <scope>NUCLEOTIDE SEQUENCE [LARGE SCALE GENOMIC DNA]</scope>
    <source>
        <strain evidence="1 2">CHA-19</strain>
    </source>
</reference>
<dbReference type="EMBL" id="SPDQ01000021">
    <property type="protein sequence ID" value="TFH78426.1"/>
    <property type="molecule type" value="Genomic_DNA"/>
</dbReference>
<dbReference type="Gene3D" id="2.110.10.10">
    <property type="entry name" value="Hemopexin-like domain"/>
    <property type="match status" value="1"/>
</dbReference>
<dbReference type="OrthoDB" id="1956004at2"/>
<comment type="caution">
    <text evidence="1">The sequence shown here is derived from an EMBL/GenBank/DDBJ whole genome shotgun (WGS) entry which is preliminary data.</text>
</comment>
<evidence type="ECO:0000313" key="1">
    <source>
        <dbReference type="EMBL" id="TFH78426.1"/>
    </source>
</evidence>
<dbReference type="RefSeq" id="WP_134827629.1">
    <property type="nucleotide sequence ID" value="NZ_SPDQ01000021.1"/>
</dbReference>
<gene>
    <name evidence="1" type="ORF">E4J90_19475</name>
</gene>
<organism evidence="1 2">
    <name type="scientific">Pseudomonas kribbensis</name>
    <dbReference type="NCBI Taxonomy" id="1628086"/>
    <lineage>
        <taxon>Bacteria</taxon>
        <taxon>Pseudomonadati</taxon>
        <taxon>Pseudomonadota</taxon>
        <taxon>Gammaproteobacteria</taxon>
        <taxon>Pseudomonadales</taxon>
        <taxon>Pseudomonadaceae</taxon>
        <taxon>Pseudomonas</taxon>
    </lineage>
</organism>
<protein>
    <submittedName>
        <fullName evidence="1">Uncharacterized protein</fullName>
    </submittedName>
</protein>
<sequence>MSKLKNFVAIDWRSGTDRIYFFLKDNDTYSRYDNGDEKISDDYPQPIKGNWDRFDAHVKHLRFGFTQTLAGDKDIIWLFFNNGDKPWVCAYDQDKNKIDAFYNLSNSLWTPILPYFERIIAGTWLEALGYKSLFRFLLNDGTHLTFDTIKQQVKHDPIAVLPGLAPYKHRLVTAAQVDPTFSDNLWYIFLTNDQFVTYNMQKGRVEGGVHNVSGRFAGLTRGL</sequence>
<accession>A0A4Y8VBC0</accession>
<dbReference type="Proteomes" id="UP000297555">
    <property type="component" value="Unassembled WGS sequence"/>
</dbReference>
<proteinExistence type="predicted"/>
<evidence type="ECO:0000313" key="2">
    <source>
        <dbReference type="Proteomes" id="UP000297555"/>
    </source>
</evidence>
<dbReference type="AlphaFoldDB" id="A0A4Y8VBC0"/>
<name>A0A4Y8VBC0_9PSED</name>